<dbReference type="AlphaFoldDB" id="A0A1M5UEF3"/>
<dbReference type="GO" id="GO:0016740">
    <property type="term" value="F:transferase activity"/>
    <property type="evidence" value="ECO:0007669"/>
    <property type="project" value="UniProtKB-KW"/>
</dbReference>
<organism evidence="2 3">
    <name type="scientific">Sporanaerobacter acetigenes DSM 13106</name>
    <dbReference type="NCBI Taxonomy" id="1123281"/>
    <lineage>
        <taxon>Bacteria</taxon>
        <taxon>Bacillati</taxon>
        <taxon>Bacillota</taxon>
        <taxon>Tissierellia</taxon>
        <taxon>Tissierellales</taxon>
        <taxon>Sporanaerobacteraceae</taxon>
        <taxon>Sporanaerobacter</taxon>
    </lineage>
</organism>
<dbReference type="RefSeq" id="WP_084604118.1">
    <property type="nucleotide sequence ID" value="NZ_FQXR01000003.1"/>
</dbReference>
<dbReference type="STRING" id="1123281.SAMN02745180_00617"/>
<dbReference type="Pfam" id="PF00483">
    <property type="entry name" value="NTP_transferase"/>
    <property type="match status" value="1"/>
</dbReference>
<feature type="domain" description="Nucleotidyl transferase" evidence="1">
    <location>
        <begin position="2"/>
        <end position="233"/>
    </location>
</feature>
<dbReference type="OrthoDB" id="9803871at2"/>
<dbReference type="InterPro" id="IPR029044">
    <property type="entry name" value="Nucleotide-diphossugar_trans"/>
</dbReference>
<protein>
    <submittedName>
        <fullName evidence="2">Glucose-1-phosphate thymidylyltransferase</fullName>
    </submittedName>
</protein>
<evidence type="ECO:0000313" key="3">
    <source>
        <dbReference type="Proteomes" id="UP000184389"/>
    </source>
</evidence>
<dbReference type="NCBIfam" id="TIGR01208">
    <property type="entry name" value="rmlA_long"/>
    <property type="match status" value="1"/>
</dbReference>
<dbReference type="SUPFAM" id="SSF53448">
    <property type="entry name" value="Nucleotide-diphospho-sugar transferases"/>
    <property type="match status" value="1"/>
</dbReference>
<sequence>MKTLILCGGTGSRLWPVTLSVQKQLIPIANKPILFYIIDSLVEVGIVDIGILSNQKEDTFNEALRFYEKREKIKYTYIDQDKPIGLANAVVSAKEFIDNEKFIMILGDNMYKFSLKKFLDKFNSENVNCSILLKEVENPSQFGVADVLNGKIVDLVEKPKNPPSNLAITGIYAFDSSIFKACENIKSSWRGEYEITDAIKWLLDNSYNVTYDILEGDWKDLGTPEDILKENMNRLIGIKENVVGEIISSDISGKIILEENSKIINSIIRGPVSIGDGVMIENSYIGPYTSLGNNVSISNCQIENSIILDESNISDIDSIIDSSIVEKGSVIKKSTQLRKVSSFLLAKNSLVILE</sequence>
<reference evidence="2 3" key="1">
    <citation type="submission" date="2016-11" db="EMBL/GenBank/DDBJ databases">
        <authorList>
            <person name="Jaros S."/>
            <person name="Januszkiewicz K."/>
            <person name="Wedrychowicz H."/>
        </authorList>
    </citation>
    <scope>NUCLEOTIDE SEQUENCE [LARGE SCALE GENOMIC DNA]</scope>
    <source>
        <strain evidence="2 3">DSM 13106</strain>
    </source>
</reference>
<dbReference type="Gene3D" id="3.90.550.10">
    <property type="entry name" value="Spore Coat Polysaccharide Biosynthesis Protein SpsA, Chain A"/>
    <property type="match status" value="1"/>
</dbReference>
<dbReference type="Proteomes" id="UP000184389">
    <property type="component" value="Unassembled WGS sequence"/>
</dbReference>
<dbReference type="InterPro" id="IPR005835">
    <property type="entry name" value="NTP_transferase_dom"/>
</dbReference>
<gene>
    <name evidence="2" type="ORF">SAMN02745180_00617</name>
</gene>
<accession>A0A1M5UEF3</accession>
<keyword evidence="2" id="KW-0808">Transferase</keyword>
<name>A0A1M5UEF3_9FIRM</name>
<dbReference type="PANTHER" id="PTHR42883:SF2">
    <property type="entry name" value="THYMIDYLYLTRANSFERASE"/>
    <property type="match status" value="1"/>
</dbReference>
<dbReference type="EMBL" id="FQXR01000003">
    <property type="protein sequence ID" value="SHH61414.1"/>
    <property type="molecule type" value="Genomic_DNA"/>
</dbReference>
<keyword evidence="3" id="KW-1185">Reference proteome</keyword>
<evidence type="ECO:0000313" key="2">
    <source>
        <dbReference type="EMBL" id="SHH61414.1"/>
    </source>
</evidence>
<dbReference type="PANTHER" id="PTHR42883">
    <property type="entry name" value="GLUCOSE-1-PHOSPHATE THYMIDYLTRANSFERASE"/>
    <property type="match status" value="1"/>
</dbReference>
<proteinExistence type="predicted"/>
<dbReference type="InterPro" id="IPR005908">
    <property type="entry name" value="G1P_thy_trans_l"/>
</dbReference>
<evidence type="ECO:0000259" key="1">
    <source>
        <dbReference type="Pfam" id="PF00483"/>
    </source>
</evidence>
<dbReference type="Gene3D" id="2.160.10.10">
    <property type="entry name" value="Hexapeptide repeat proteins"/>
    <property type="match status" value="1"/>
</dbReference>
<dbReference type="CDD" id="cd04189">
    <property type="entry name" value="G1P_TT_long"/>
    <property type="match status" value="1"/>
</dbReference>